<sequence length="109" mass="11918">MHVVVEGQLVPFFRHFQQVVLGQQGAHDARLARCGAAKIVRQLELAAGVAVGAHEVLHDLDEHARRVAAQARLGAVQHFVAQGLQGQQAVFRQTGLQRVQQIDHRVGHA</sequence>
<reference evidence="1" key="1">
    <citation type="submission" date="2023-09" db="EMBL/GenBank/DDBJ databases">
        <authorList>
            <consortium name="CW5 consortium"/>
            <person name="Lu C.-W."/>
        </authorList>
    </citation>
    <scope>NUCLEOTIDE SEQUENCE</scope>
    <source>
        <strain evidence="1">KPS</strain>
    </source>
</reference>
<dbReference type="EMBL" id="CP133659">
    <property type="protein sequence ID" value="WMW66821.1"/>
    <property type="molecule type" value="Genomic_DNA"/>
</dbReference>
<gene>
    <name evidence="1" type="ORF">KPS_001440</name>
</gene>
<evidence type="ECO:0000313" key="2">
    <source>
        <dbReference type="Proteomes" id="UP001180616"/>
    </source>
</evidence>
<name>A0ABY9R509_9BACT</name>
<keyword evidence="2" id="KW-1185">Reference proteome</keyword>
<protein>
    <submittedName>
        <fullName evidence="1">Uncharacterized protein</fullName>
    </submittedName>
</protein>
<accession>A0ABY9R509</accession>
<proteinExistence type="predicted"/>
<dbReference type="RefSeq" id="WP_309542679.1">
    <property type="nucleotide sequence ID" value="NZ_CP133659.1"/>
</dbReference>
<organism evidence="1 2">
    <name type="scientific">Nitratidesulfovibrio liaohensis</name>
    <dbReference type="NCBI Taxonomy" id="2604158"/>
    <lineage>
        <taxon>Bacteria</taxon>
        <taxon>Pseudomonadati</taxon>
        <taxon>Thermodesulfobacteriota</taxon>
        <taxon>Desulfovibrionia</taxon>
        <taxon>Desulfovibrionales</taxon>
        <taxon>Desulfovibrionaceae</taxon>
        <taxon>Nitratidesulfovibrio</taxon>
    </lineage>
</organism>
<dbReference type="Proteomes" id="UP001180616">
    <property type="component" value="Chromosome"/>
</dbReference>
<evidence type="ECO:0000313" key="1">
    <source>
        <dbReference type="EMBL" id="WMW66821.1"/>
    </source>
</evidence>